<dbReference type="Proteomes" id="UP000504629">
    <property type="component" value="Unplaced"/>
</dbReference>
<dbReference type="KEGG" id="bman:114246728"/>
<dbReference type="GO" id="GO:0005739">
    <property type="term" value="C:mitochondrion"/>
    <property type="evidence" value="ECO:0007669"/>
    <property type="project" value="InterPro"/>
</dbReference>
<sequence>MESVAKARDRLAKYPLLYAKCSKQGALYAHCVLIKESSVKKDDCAKEFADFKKCLQSAAKDSKIRI</sequence>
<protein>
    <submittedName>
        <fullName evidence="2">Uncharacterized protein LOC114246728</fullName>
    </submittedName>
</protein>
<organism evidence="1 2">
    <name type="scientific">Bombyx mandarina</name>
    <name type="common">Wild silk moth</name>
    <name type="synonym">Wild silkworm</name>
    <dbReference type="NCBI Taxonomy" id="7092"/>
    <lineage>
        <taxon>Eukaryota</taxon>
        <taxon>Metazoa</taxon>
        <taxon>Ecdysozoa</taxon>
        <taxon>Arthropoda</taxon>
        <taxon>Hexapoda</taxon>
        <taxon>Insecta</taxon>
        <taxon>Pterygota</taxon>
        <taxon>Neoptera</taxon>
        <taxon>Endopterygota</taxon>
        <taxon>Lepidoptera</taxon>
        <taxon>Glossata</taxon>
        <taxon>Ditrysia</taxon>
        <taxon>Bombycoidea</taxon>
        <taxon>Bombycidae</taxon>
        <taxon>Bombycinae</taxon>
        <taxon>Bombyx</taxon>
    </lineage>
</organism>
<keyword evidence="1" id="KW-1185">Reference proteome</keyword>
<dbReference type="AlphaFoldDB" id="A0A6J2K0K3"/>
<dbReference type="PANTHER" id="PTHR34561:SF1">
    <property type="entry name" value="NADH DEHYDROGENASE [UBIQUINONE] 1 ALPHA SUBCOMPLEX ASSEMBLY FACTOR 8"/>
    <property type="match status" value="1"/>
</dbReference>
<evidence type="ECO:0000313" key="2">
    <source>
        <dbReference type="RefSeq" id="XP_028035208.1"/>
    </source>
</evidence>
<dbReference type="RefSeq" id="XP_028035208.1">
    <property type="nucleotide sequence ID" value="XM_028179407.1"/>
</dbReference>
<dbReference type="InterPro" id="IPR034595">
    <property type="entry name" value="NDUFAF8"/>
</dbReference>
<accession>A0A6J2K0K3</accession>
<dbReference type="OrthoDB" id="3821113at2759"/>
<evidence type="ECO:0000313" key="1">
    <source>
        <dbReference type="Proteomes" id="UP000504629"/>
    </source>
</evidence>
<name>A0A6J2K0K3_BOMMA</name>
<reference evidence="2" key="1">
    <citation type="submission" date="2025-08" db="UniProtKB">
        <authorList>
            <consortium name="RefSeq"/>
        </authorList>
    </citation>
    <scope>IDENTIFICATION</scope>
    <source>
        <tissue evidence="2">Silk gland</tissue>
    </source>
</reference>
<gene>
    <name evidence="2" type="primary">LOC114246728</name>
</gene>
<proteinExistence type="predicted"/>
<dbReference type="PANTHER" id="PTHR34561">
    <property type="entry name" value="NADH DEHYDROGENASE [UBIQUINONE] 1 ALPHA SUBCOMPLEX ASSEMBLY FACTOR 8"/>
    <property type="match status" value="1"/>
</dbReference>
<dbReference type="GO" id="GO:0032981">
    <property type="term" value="P:mitochondrial respiratory chain complex I assembly"/>
    <property type="evidence" value="ECO:0007669"/>
    <property type="project" value="InterPro"/>
</dbReference>
<dbReference type="GeneID" id="114246728"/>